<dbReference type="SUPFAM" id="SSF56815">
    <property type="entry name" value="Sec1/munc18-like (SM) proteins"/>
    <property type="match status" value="1"/>
</dbReference>
<evidence type="ECO:0000313" key="2">
    <source>
        <dbReference type="EMBL" id="KAL0907556.1"/>
    </source>
</evidence>
<name>A0ABD0UAX3_DENTH</name>
<dbReference type="Proteomes" id="UP001552299">
    <property type="component" value="Unassembled WGS sequence"/>
</dbReference>
<evidence type="ECO:0000256" key="1">
    <source>
        <dbReference type="ARBA" id="ARBA00009884"/>
    </source>
</evidence>
<dbReference type="InterPro" id="IPR036045">
    <property type="entry name" value="Sec1-like_sf"/>
</dbReference>
<comment type="caution">
    <text evidence="2">The sequence shown here is derived from an EMBL/GenBank/DDBJ whole genome shotgun (WGS) entry which is preliminary data.</text>
</comment>
<keyword evidence="3" id="KW-1185">Reference proteome</keyword>
<accession>A0ABD0UAX3</accession>
<organism evidence="2 3">
    <name type="scientific">Dendrobium thyrsiflorum</name>
    <name type="common">Pinecone-like raceme dendrobium</name>
    <name type="synonym">Orchid</name>
    <dbReference type="NCBI Taxonomy" id="117978"/>
    <lineage>
        <taxon>Eukaryota</taxon>
        <taxon>Viridiplantae</taxon>
        <taxon>Streptophyta</taxon>
        <taxon>Embryophyta</taxon>
        <taxon>Tracheophyta</taxon>
        <taxon>Spermatophyta</taxon>
        <taxon>Magnoliopsida</taxon>
        <taxon>Liliopsida</taxon>
        <taxon>Asparagales</taxon>
        <taxon>Orchidaceae</taxon>
        <taxon>Epidendroideae</taxon>
        <taxon>Malaxideae</taxon>
        <taxon>Dendrobiinae</taxon>
        <taxon>Dendrobium</taxon>
    </lineage>
</organism>
<dbReference type="Pfam" id="PF00995">
    <property type="entry name" value="Sec1"/>
    <property type="match status" value="1"/>
</dbReference>
<dbReference type="Gene3D" id="3.40.50.2060">
    <property type="match status" value="1"/>
</dbReference>
<reference evidence="2 3" key="1">
    <citation type="journal article" date="2024" name="Plant Biotechnol. J.">
        <title>Dendrobium thyrsiflorum genome and its molecular insights into genes involved in important horticultural traits.</title>
        <authorList>
            <person name="Chen B."/>
            <person name="Wang J.Y."/>
            <person name="Zheng P.J."/>
            <person name="Li K.L."/>
            <person name="Liang Y.M."/>
            <person name="Chen X.F."/>
            <person name="Zhang C."/>
            <person name="Zhao X."/>
            <person name="He X."/>
            <person name="Zhang G.Q."/>
            <person name="Liu Z.J."/>
            <person name="Xu Q."/>
        </authorList>
    </citation>
    <scope>NUCLEOTIDE SEQUENCE [LARGE SCALE GENOMIC DNA]</scope>
    <source>
        <strain evidence="2">GZMU011</strain>
    </source>
</reference>
<protein>
    <submittedName>
        <fullName evidence="2">Uncharacterized protein</fullName>
    </submittedName>
</protein>
<sequence>MSMSDSDSSSGSGDYKNFRQATRDRLLHEMLRSTRAKDSKTRWKKLKFSDGHGKAEKGHTEIPFHQDSQPDTCLLADNYLAWKLAITKVLIMDKLTLKIISCSCKMANITEEGISLVEDIYKRRQPMPSMDAIYFIQPTKEK</sequence>
<dbReference type="PANTHER" id="PTHR11679">
    <property type="entry name" value="VESICLE PROTEIN SORTING-ASSOCIATED"/>
    <property type="match status" value="1"/>
</dbReference>
<proteinExistence type="inferred from homology"/>
<dbReference type="InterPro" id="IPR001619">
    <property type="entry name" value="Sec1-like"/>
</dbReference>
<evidence type="ECO:0000313" key="3">
    <source>
        <dbReference type="Proteomes" id="UP001552299"/>
    </source>
</evidence>
<dbReference type="EMBL" id="JANQDX010000017">
    <property type="protein sequence ID" value="KAL0907556.1"/>
    <property type="molecule type" value="Genomic_DNA"/>
</dbReference>
<dbReference type="InterPro" id="IPR043154">
    <property type="entry name" value="Sec-1-like_dom1"/>
</dbReference>
<gene>
    <name evidence="2" type="ORF">M5K25_021972</name>
</gene>
<dbReference type="AlphaFoldDB" id="A0ABD0UAX3"/>
<comment type="similarity">
    <text evidence="1">Belongs to the STXBP/unc-18/SEC1 family.</text>
</comment>